<evidence type="ECO:0000313" key="1">
    <source>
        <dbReference type="EMBL" id="VUZ46562.1"/>
    </source>
</evidence>
<protein>
    <submittedName>
        <fullName evidence="1">Uncharacterized protein</fullName>
    </submittedName>
</protein>
<keyword evidence="2" id="KW-1185">Reference proteome</keyword>
<sequence>MRHTTDTILNLVNAPNTSTNTLNNTLKQSDTLENQMYKPRSDPLSFEIQTFQSPKSKKFNLLRDEGVELILNTILNPKPDVDIRELCWTIGFVVENEFREFSRTRELPYKVEDSVHYANSNVEGFIKEMVAQSESGEMLREYYGNIALMLRTFYIIVTADCDEDSEFVLTMTAENHNLTGMPSVQEESVYQPSIQR</sequence>
<dbReference type="EMBL" id="CABIJS010000222">
    <property type="protein sequence ID" value="VUZ46562.1"/>
    <property type="molecule type" value="Genomic_DNA"/>
</dbReference>
<accession>A0A564YGZ9</accession>
<dbReference type="Proteomes" id="UP000321570">
    <property type="component" value="Unassembled WGS sequence"/>
</dbReference>
<organism evidence="1 2">
    <name type="scientific">Hymenolepis diminuta</name>
    <name type="common">Rat tapeworm</name>
    <dbReference type="NCBI Taxonomy" id="6216"/>
    <lineage>
        <taxon>Eukaryota</taxon>
        <taxon>Metazoa</taxon>
        <taxon>Spiralia</taxon>
        <taxon>Lophotrochozoa</taxon>
        <taxon>Platyhelminthes</taxon>
        <taxon>Cestoda</taxon>
        <taxon>Eucestoda</taxon>
        <taxon>Cyclophyllidea</taxon>
        <taxon>Hymenolepididae</taxon>
        <taxon>Hymenolepis</taxon>
    </lineage>
</organism>
<proteinExistence type="predicted"/>
<evidence type="ECO:0000313" key="2">
    <source>
        <dbReference type="Proteomes" id="UP000321570"/>
    </source>
</evidence>
<dbReference type="AlphaFoldDB" id="A0A564YGZ9"/>
<gene>
    <name evidence="1" type="ORF">WMSIL1_LOCUS6457</name>
</gene>
<reference evidence="1 2" key="1">
    <citation type="submission" date="2019-07" db="EMBL/GenBank/DDBJ databases">
        <authorList>
            <person name="Jastrzebski P J."/>
            <person name="Paukszto L."/>
            <person name="Jastrzebski P J."/>
        </authorList>
    </citation>
    <scope>NUCLEOTIDE SEQUENCE [LARGE SCALE GENOMIC DNA]</scope>
    <source>
        <strain evidence="1 2">WMS-il1</strain>
    </source>
</reference>
<name>A0A564YGZ9_HYMDI</name>